<organism evidence="2 3">
    <name type="scientific">Sporosarcina saromensis</name>
    <dbReference type="NCBI Taxonomy" id="359365"/>
    <lineage>
        <taxon>Bacteria</taxon>
        <taxon>Bacillati</taxon>
        <taxon>Bacillota</taxon>
        <taxon>Bacilli</taxon>
        <taxon>Bacillales</taxon>
        <taxon>Caryophanaceae</taxon>
        <taxon>Sporosarcina</taxon>
    </lineage>
</organism>
<dbReference type="Pfam" id="PF16935">
    <property type="entry name" value="Hol_Tox"/>
    <property type="match status" value="1"/>
</dbReference>
<proteinExistence type="predicted"/>
<keyword evidence="1" id="KW-1133">Transmembrane helix</keyword>
<protein>
    <submittedName>
        <fullName evidence="2">Holin-like toxin</fullName>
    </submittedName>
</protein>
<evidence type="ECO:0000313" key="2">
    <source>
        <dbReference type="EMBL" id="MDW0115074.1"/>
    </source>
</evidence>
<dbReference type="InterPro" id="IPR031616">
    <property type="entry name" value="BsrE-like"/>
</dbReference>
<name>A0ABU4GDM0_9BACL</name>
<dbReference type="Proteomes" id="UP001282284">
    <property type="component" value="Unassembled WGS sequence"/>
</dbReference>
<dbReference type="RefSeq" id="WP_317946609.1">
    <property type="nucleotide sequence ID" value="NZ_JAUBDI010000028.1"/>
</dbReference>
<keyword evidence="1" id="KW-0472">Membrane</keyword>
<keyword evidence="1" id="KW-0812">Transmembrane</keyword>
<dbReference type="EMBL" id="JAUBDI010000028">
    <property type="protein sequence ID" value="MDW0115074.1"/>
    <property type="molecule type" value="Genomic_DNA"/>
</dbReference>
<sequence>MTVFQALMVALTFGLLIVAMLSFGKNKPLGLLDGSKGAYFPSEIS</sequence>
<comment type="caution">
    <text evidence="2">The sequence shown here is derived from an EMBL/GenBank/DDBJ whole genome shotgun (WGS) entry which is preliminary data.</text>
</comment>
<reference evidence="2 3" key="1">
    <citation type="submission" date="2023-06" db="EMBL/GenBank/DDBJ databases">
        <title>Sporosarcina sp. nov., isolated from Korean traditional fermented seafood 'Jeotgal'.</title>
        <authorList>
            <person name="Yang A.I."/>
            <person name="Shin N.-R."/>
        </authorList>
    </citation>
    <scope>NUCLEOTIDE SEQUENCE [LARGE SCALE GENOMIC DNA]</scope>
    <source>
        <strain evidence="2 3">KCTC13119</strain>
    </source>
</reference>
<accession>A0ABU4GDM0</accession>
<evidence type="ECO:0000313" key="3">
    <source>
        <dbReference type="Proteomes" id="UP001282284"/>
    </source>
</evidence>
<evidence type="ECO:0000256" key="1">
    <source>
        <dbReference type="SAM" id="Phobius"/>
    </source>
</evidence>
<feature type="transmembrane region" description="Helical" evidence="1">
    <location>
        <begin position="6"/>
        <end position="23"/>
    </location>
</feature>
<gene>
    <name evidence="2" type="ORF">QT711_18085</name>
</gene>
<keyword evidence="3" id="KW-1185">Reference proteome</keyword>